<comment type="cofactor">
    <cofactor evidence="1">
        <name>Zn(2+)</name>
        <dbReference type="ChEBI" id="CHEBI:29105"/>
    </cofactor>
</comment>
<dbReference type="Gene3D" id="1.20.58.760">
    <property type="entry name" value="Peptidase M41"/>
    <property type="match status" value="1"/>
</dbReference>
<dbReference type="OrthoDB" id="9809379at2"/>
<dbReference type="Proteomes" id="UP000244890">
    <property type="component" value="Chromosome"/>
</dbReference>
<dbReference type="InterPro" id="IPR037219">
    <property type="entry name" value="Peptidase_M41-like"/>
</dbReference>
<dbReference type="GO" id="GO:0046872">
    <property type="term" value="F:metal ion binding"/>
    <property type="evidence" value="ECO:0007669"/>
    <property type="project" value="UniProtKB-KW"/>
</dbReference>
<feature type="transmembrane region" description="Helical" evidence="11">
    <location>
        <begin position="6"/>
        <end position="26"/>
    </location>
</feature>
<keyword evidence="3" id="KW-0645">Protease</keyword>
<sequence length="558" mass="63211">MHKSKYLIFGICLSISALILLAILSLKDNAMLISNSQLHYLMQDSLPNSAKIRGDYLYFKINQQSYKISKESVDLKSFGEKIPIEITTHSTFLENLEWILFIFAIIICLFLVIKNSQYSKESGKNLSFKNIQDIQKLSHEINQSLDLAKIQSTQSNITFEDVAGISEAKEELEEIIDYLKSPQKYQNFGVKLPKGVLLIGPPGVGKTLIARALAGEAGVPFFYQSGASFVQIYVGMGAKRVRDLFTKAKLNAPSIIFIDEIDAVGKARGGMRNDEREATLNQLLTEMDGFEDSKGVIVIGATNNMDSMDEALLRSGRFDRRIFVELPNLQERIKILKVHCRDKNYDFNLEEVARLCVGFSGAGIASLINEAALNAIKRDSKIIQKEDILSVRDKVMIGVKKKLSFNEKEKEILAFYQAAKAFSAYHLEIPFEKTTLMSDGLKYLDKEFSSKNELENQIKVHLSGIAALKLLYDEYYSHSKEDLNIAKNIAKKMVESYGMGEYLIGSEEDILRILENCKIERIEFFKNYQNLLNTIQQKLLQNEKLEYQEIGELINATL</sequence>
<dbReference type="Pfam" id="PF01434">
    <property type="entry name" value="Peptidase_M41"/>
    <property type="match status" value="1"/>
</dbReference>
<dbReference type="InterPro" id="IPR027417">
    <property type="entry name" value="P-loop_NTPase"/>
</dbReference>
<evidence type="ECO:0000256" key="8">
    <source>
        <dbReference type="ARBA" id="ARBA00022840"/>
    </source>
</evidence>
<evidence type="ECO:0000256" key="1">
    <source>
        <dbReference type="ARBA" id="ARBA00001947"/>
    </source>
</evidence>
<keyword evidence="11" id="KW-0812">Transmembrane</keyword>
<dbReference type="SMART" id="SM00382">
    <property type="entry name" value="AAA"/>
    <property type="match status" value="1"/>
</dbReference>
<evidence type="ECO:0000256" key="3">
    <source>
        <dbReference type="ARBA" id="ARBA00022670"/>
    </source>
</evidence>
<name>A0A2U8FDR0_9HELI</name>
<keyword evidence="11" id="KW-1133">Transmembrane helix</keyword>
<comment type="similarity">
    <text evidence="10">Belongs to the AAA ATPase family.</text>
</comment>
<reference evidence="13 14" key="1">
    <citation type="submission" date="2017-06" db="EMBL/GenBank/DDBJ databases">
        <title>Complete genome of Helicobacter apodemus.</title>
        <authorList>
            <person name="Cho S."/>
        </authorList>
    </citation>
    <scope>NUCLEOTIDE SEQUENCE [LARGE SCALE GENOMIC DNA]</scope>
    <source>
        <strain evidence="14">SNUVETPUB-15-01</strain>
    </source>
</reference>
<keyword evidence="4" id="KW-0479">Metal-binding</keyword>
<evidence type="ECO:0000256" key="2">
    <source>
        <dbReference type="ARBA" id="ARBA00010044"/>
    </source>
</evidence>
<dbReference type="GO" id="GO:0005737">
    <property type="term" value="C:cytoplasm"/>
    <property type="evidence" value="ECO:0007669"/>
    <property type="project" value="UniProtKB-ARBA"/>
</dbReference>
<dbReference type="InterPro" id="IPR003960">
    <property type="entry name" value="ATPase_AAA_CS"/>
</dbReference>
<dbReference type="GO" id="GO:0004176">
    <property type="term" value="F:ATP-dependent peptidase activity"/>
    <property type="evidence" value="ECO:0007669"/>
    <property type="project" value="InterPro"/>
</dbReference>
<proteinExistence type="inferred from homology"/>
<dbReference type="GO" id="GO:0006508">
    <property type="term" value="P:proteolysis"/>
    <property type="evidence" value="ECO:0007669"/>
    <property type="project" value="UniProtKB-KW"/>
</dbReference>
<accession>A0A2U8FDR0</accession>
<dbReference type="GO" id="GO:0030163">
    <property type="term" value="P:protein catabolic process"/>
    <property type="evidence" value="ECO:0007669"/>
    <property type="project" value="TreeGrafter"/>
</dbReference>
<dbReference type="InterPro" id="IPR000642">
    <property type="entry name" value="Peptidase_M41"/>
</dbReference>
<dbReference type="PANTHER" id="PTHR23076">
    <property type="entry name" value="METALLOPROTEASE M41 FTSH"/>
    <property type="match status" value="1"/>
</dbReference>
<keyword evidence="9" id="KW-0482">Metalloprotease</keyword>
<dbReference type="InterPro" id="IPR003593">
    <property type="entry name" value="AAA+_ATPase"/>
</dbReference>
<dbReference type="InterPro" id="IPR003959">
    <property type="entry name" value="ATPase_AAA_core"/>
</dbReference>
<evidence type="ECO:0000256" key="6">
    <source>
        <dbReference type="ARBA" id="ARBA00022801"/>
    </source>
</evidence>
<dbReference type="AlphaFoldDB" id="A0A2U8FDR0"/>
<dbReference type="Pfam" id="PF17862">
    <property type="entry name" value="AAA_lid_3"/>
    <property type="match status" value="1"/>
</dbReference>
<gene>
    <name evidence="13" type="ORF">CDV25_05445</name>
</gene>
<dbReference type="Gene3D" id="3.40.50.300">
    <property type="entry name" value="P-loop containing nucleotide triphosphate hydrolases"/>
    <property type="match status" value="1"/>
</dbReference>
<evidence type="ECO:0000313" key="13">
    <source>
        <dbReference type="EMBL" id="AWI34266.1"/>
    </source>
</evidence>
<evidence type="ECO:0000313" key="14">
    <source>
        <dbReference type="Proteomes" id="UP000244890"/>
    </source>
</evidence>
<dbReference type="GO" id="GO:0005886">
    <property type="term" value="C:plasma membrane"/>
    <property type="evidence" value="ECO:0007669"/>
    <property type="project" value="TreeGrafter"/>
</dbReference>
<evidence type="ECO:0000259" key="12">
    <source>
        <dbReference type="SMART" id="SM00382"/>
    </source>
</evidence>
<dbReference type="PANTHER" id="PTHR23076:SF97">
    <property type="entry name" value="ATP-DEPENDENT ZINC METALLOPROTEASE YME1L1"/>
    <property type="match status" value="1"/>
</dbReference>
<evidence type="ECO:0000256" key="5">
    <source>
        <dbReference type="ARBA" id="ARBA00022741"/>
    </source>
</evidence>
<keyword evidence="7" id="KW-0862">Zinc</keyword>
<keyword evidence="6" id="KW-0378">Hydrolase</keyword>
<dbReference type="SUPFAM" id="SSF140990">
    <property type="entry name" value="FtsH protease domain-like"/>
    <property type="match status" value="1"/>
</dbReference>
<protein>
    <submittedName>
        <fullName evidence="13">AAA family ATPase</fullName>
    </submittedName>
</protein>
<dbReference type="FunFam" id="3.40.50.300:FF:000352">
    <property type="entry name" value="ATP-dependent zinc metalloprotease FTSH 7, chloroplastic"/>
    <property type="match status" value="1"/>
</dbReference>
<dbReference type="GO" id="GO:0004222">
    <property type="term" value="F:metalloendopeptidase activity"/>
    <property type="evidence" value="ECO:0007669"/>
    <property type="project" value="InterPro"/>
</dbReference>
<dbReference type="SUPFAM" id="SSF52540">
    <property type="entry name" value="P-loop containing nucleoside triphosphate hydrolases"/>
    <property type="match status" value="1"/>
</dbReference>
<keyword evidence="8 10" id="KW-0067">ATP-binding</keyword>
<evidence type="ECO:0000256" key="10">
    <source>
        <dbReference type="RuleBase" id="RU003651"/>
    </source>
</evidence>
<evidence type="ECO:0000256" key="11">
    <source>
        <dbReference type="SAM" id="Phobius"/>
    </source>
</evidence>
<feature type="domain" description="AAA+ ATPase" evidence="12">
    <location>
        <begin position="192"/>
        <end position="328"/>
    </location>
</feature>
<dbReference type="Gene3D" id="1.10.8.60">
    <property type="match status" value="1"/>
</dbReference>
<dbReference type="Pfam" id="PF00004">
    <property type="entry name" value="AAA"/>
    <property type="match status" value="1"/>
</dbReference>
<dbReference type="PROSITE" id="PS00674">
    <property type="entry name" value="AAA"/>
    <property type="match status" value="1"/>
</dbReference>
<dbReference type="EMBL" id="CP021886">
    <property type="protein sequence ID" value="AWI34266.1"/>
    <property type="molecule type" value="Genomic_DNA"/>
</dbReference>
<dbReference type="RefSeq" id="WP_108911094.1">
    <property type="nucleotide sequence ID" value="NZ_CP021886.1"/>
</dbReference>
<dbReference type="InterPro" id="IPR041569">
    <property type="entry name" value="AAA_lid_3"/>
</dbReference>
<dbReference type="GO" id="GO:0016887">
    <property type="term" value="F:ATP hydrolysis activity"/>
    <property type="evidence" value="ECO:0007669"/>
    <property type="project" value="InterPro"/>
</dbReference>
<evidence type="ECO:0000256" key="7">
    <source>
        <dbReference type="ARBA" id="ARBA00022833"/>
    </source>
</evidence>
<evidence type="ECO:0000256" key="4">
    <source>
        <dbReference type="ARBA" id="ARBA00022723"/>
    </source>
</evidence>
<feature type="transmembrane region" description="Helical" evidence="11">
    <location>
        <begin position="96"/>
        <end position="113"/>
    </location>
</feature>
<dbReference type="KEGG" id="had:CDV25_05445"/>
<evidence type="ECO:0000256" key="9">
    <source>
        <dbReference type="ARBA" id="ARBA00023049"/>
    </source>
</evidence>
<dbReference type="CDD" id="cd19501">
    <property type="entry name" value="RecA-like_FtsH"/>
    <property type="match status" value="1"/>
</dbReference>
<comment type="similarity">
    <text evidence="2">In the C-terminal section; belongs to the peptidase M41 family.</text>
</comment>
<dbReference type="GO" id="GO:0005524">
    <property type="term" value="F:ATP binding"/>
    <property type="evidence" value="ECO:0007669"/>
    <property type="project" value="UniProtKB-KW"/>
</dbReference>
<keyword evidence="11" id="KW-0472">Membrane</keyword>
<keyword evidence="5 10" id="KW-0547">Nucleotide-binding</keyword>
<organism evidence="13 14">
    <name type="scientific">Helicobacter apodemus</name>
    <dbReference type="NCBI Taxonomy" id="135569"/>
    <lineage>
        <taxon>Bacteria</taxon>
        <taxon>Pseudomonadati</taxon>
        <taxon>Campylobacterota</taxon>
        <taxon>Epsilonproteobacteria</taxon>
        <taxon>Campylobacterales</taxon>
        <taxon>Helicobacteraceae</taxon>
        <taxon>Helicobacter</taxon>
    </lineage>
</organism>